<reference evidence="2" key="1">
    <citation type="journal article" date="2009" name="Rice">
        <title>De Novo Next Generation Sequencing of Plant Genomes.</title>
        <authorList>
            <person name="Rounsley S."/>
            <person name="Marri P.R."/>
            <person name="Yu Y."/>
            <person name="He R."/>
            <person name="Sisneros N."/>
            <person name="Goicoechea J.L."/>
            <person name="Lee S.J."/>
            <person name="Angelova A."/>
            <person name="Kudrna D."/>
            <person name="Luo M."/>
            <person name="Affourtit J."/>
            <person name="Desany B."/>
            <person name="Knight J."/>
            <person name="Niazi F."/>
            <person name="Egholm M."/>
            <person name="Wing R.A."/>
        </authorList>
    </citation>
    <scope>NUCLEOTIDE SEQUENCE [LARGE SCALE GENOMIC DNA]</scope>
    <source>
        <strain evidence="2">cv. IRGC 105608</strain>
    </source>
</reference>
<accession>A0A0D3GXG1</accession>
<dbReference type="AlphaFoldDB" id="A0A0D3GXG1"/>
<sequence>MATASARPPCVSVEVQLVVLRSTVVSVLTSPVPSLTLSEREAALHAAATREDAATRTNTRTTQRTVAAMDRVLAHLAKSYSSSCTSSPSRAARDPPPTAPPMPACFRYQDLEEDEA</sequence>
<evidence type="ECO:0000313" key="2">
    <source>
        <dbReference type="EnsemblPlants" id="OBART08G06100.1"/>
    </source>
</evidence>
<feature type="compositionally biased region" description="Low complexity" evidence="1">
    <location>
        <begin position="80"/>
        <end position="90"/>
    </location>
</feature>
<evidence type="ECO:0000313" key="3">
    <source>
        <dbReference type="Proteomes" id="UP000026960"/>
    </source>
</evidence>
<dbReference type="Proteomes" id="UP000026960">
    <property type="component" value="Chromosome 8"/>
</dbReference>
<protein>
    <submittedName>
        <fullName evidence="2">Uncharacterized protein</fullName>
    </submittedName>
</protein>
<reference evidence="2" key="2">
    <citation type="submission" date="2015-03" db="UniProtKB">
        <authorList>
            <consortium name="EnsemblPlants"/>
        </authorList>
    </citation>
    <scope>IDENTIFICATION</scope>
</reference>
<organism evidence="2">
    <name type="scientific">Oryza barthii</name>
    <dbReference type="NCBI Taxonomy" id="65489"/>
    <lineage>
        <taxon>Eukaryota</taxon>
        <taxon>Viridiplantae</taxon>
        <taxon>Streptophyta</taxon>
        <taxon>Embryophyta</taxon>
        <taxon>Tracheophyta</taxon>
        <taxon>Spermatophyta</taxon>
        <taxon>Magnoliopsida</taxon>
        <taxon>Liliopsida</taxon>
        <taxon>Poales</taxon>
        <taxon>Poaceae</taxon>
        <taxon>BOP clade</taxon>
        <taxon>Oryzoideae</taxon>
        <taxon>Oryzeae</taxon>
        <taxon>Oryzinae</taxon>
        <taxon>Oryza</taxon>
    </lineage>
</organism>
<dbReference type="Gramene" id="OBART08G06100.1">
    <property type="protein sequence ID" value="OBART08G06100.1"/>
    <property type="gene ID" value="OBART08G06100"/>
</dbReference>
<name>A0A0D3GXG1_9ORYZ</name>
<dbReference type="EnsemblPlants" id="OBART08G06100.1">
    <property type="protein sequence ID" value="OBART08G06100.1"/>
    <property type="gene ID" value="OBART08G06100"/>
</dbReference>
<proteinExistence type="predicted"/>
<dbReference type="HOGENOM" id="CLU_2100647_0_0_1"/>
<feature type="region of interest" description="Disordered" evidence="1">
    <location>
        <begin position="80"/>
        <end position="116"/>
    </location>
</feature>
<dbReference type="PaxDb" id="65489-OBART08G06100.1"/>
<evidence type="ECO:0000256" key="1">
    <source>
        <dbReference type="SAM" id="MobiDB-lite"/>
    </source>
</evidence>
<feature type="compositionally biased region" description="Pro residues" evidence="1">
    <location>
        <begin position="94"/>
        <end position="103"/>
    </location>
</feature>
<keyword evidence="3" id="KW-1185">Reference proteome</keyword>